<dbReference type="Pfam" id="PF09548">
    <property type="entry name" value="Spore_III_AB"/>
    <property type="match status" value="1"/>
</dbReference>
<keyword evidence="2" id="KW-1185">Reference proteome</keyword>
<evidence type="ECO:0000313" key="1">
    <source>
        <dbReference type="EMBL" id="ROR27136.1"/>
    </source>
</evidence>
<organism evidence="1 2">
    <name type="scientific">Mobilisporobacter senegalensis</name>
    <dbReference type="NCBI Taxonomy" id="1329262"/>
    <lineage>
        <taxon>Bacteria</taxon>
        <taxon>Bacillati</taxon>
        <taxon>Bacillota</taxon>
        <taxon>Clostridia</taxon>
        <taxon>Lachnospirales</taxon>
        <taxon>Lachnospiraceae</taxon>
        <taxon>Mobilisporobacter</taxon>
    </lineage>
</organism>
<protein>
    <submittedName>
        <fullName evidence="1">Stage III sporulation protein AB</fullName>
    </submittedName>
</protein>
<dbReference type="EMBL" id="RJVG01000007">
    <property type="protein sequence ID" value="ROR27136.1"/>
    <property type="molecule type" value="Genomic_DNA"/>
</dbReference>
<dbReference type="OrthoDB" id="1779801at2"/>
<name>A0A3N1XKE4_9FIRM</name>
<accession>A0A3N1XKE4</accession>
<dbReference type="InterPro" id="IPR014198">
    <property type="entry name" value="Spore_III_AB"/>
</dbReference>
<proteinExistence type="predicted"/>
<comment type="caution">
    <text evidence="1">The sequence shown here is derived from an EMBL/GenBank/DDBJ whole genome shotgun (WGS) entry which is preliminary data.</text>
</comment>
<reference evidence="1 2" key="1">
    <citation type="submission" date="2018-11" db="EMBL/GenBank/DDBJ databases">
        <title>Genomic Encyclopedia of Type Strains, Phase IV (KMG-IV): sequencing the most valuable type-strain genomes for metagenomic binning, comparative biology and taxonomic classification.</title>
        <authorList>
            <person name="Goeker M."/>
        </authorList>
    </citation>
    <scope>NUCLEOTIDE SEQUENCE [LARGE SCALE GENOMIC DNA]</scope>
    <source>
        <strain evidence="1 2">DSM 26537</strain>
    </source>
</reference>
<dbReference type="PIRSF" id="PIRSF021435">
    <property type="entry name" value="SpoIIIAB"/>
    <property type="match status" value="1"/>
</dbReference>
<dbReference type="Proteomes" id="UP000273083">
    <property type="component" value="Unassembled WGS sequence"/>
</dbReference>
<gene>
    <name evidence="1" type="ORF">EDD66_10750</name>
</gene>
<evidence type="ECO:0000313" key="2">
    <source>
        <dbReference type="Proteomes" id="UP000273083"/>
    </source>
</evidence>
<sequence length="177" mass="20163">MKSMIIMKIIGAVLVITSSSAFGFYMSSSLKDRIEDMKELKKNILILRGDIRYGSTPLPEAIGAIACRHEGNFAKFFTHIYEELIKLDGVRFFDIWKIGVEQKLKDTSLNKNDKEHLMKLGENLGYLDKDMQINIIDLYIEQLEAEILEASKVLKEKAHLYNTLGVMAGIFVTIIML</sequence>
<dbReference type="AlphaFoldDB" id="A0A3N1XKE4"/>